<feature type="region of interest" description="Disordered" evidence="1">
    <location>
        <begin position="247"/>
        <end position="330"/>
    </location>
</feature>
<accession>T1KGK1</accession>
<reference evidence="2" key="2">
    <citation type="submission" date="2015-06" db="UniProtKB">
        <authorList>
            <consortium name="EnsemblMetazoa"/>
        </authorList>
    </citation>
    <scope>IDENTIFICATION</scope>
</reference>
<feature type="region of interest" description="Disordered" evidence="1">
    <location>
        <begin position="432"/>
        <end position="455"/>
    </location>
</feature>
<evidence type="ECO:0000313" key="3">
    <source>
        <dbReference type="Proteomes" id="UP000015104"/>
    </source>
</evidence>
<dbReference type="AlphaFoldDB" id="T1KGK1"/>
<dbReference type="EnsemblMetazoa" id="tetur11g01080.1">
    <property type="protein sequence ID" value="tetur11g01080.1"/>
    <property type="gene ID" value="tetur11g01080"/>
</dbReference>
<proteinExistence type="predicted"/>
<name>T1KGK1_TETUR</name>
<evidence type="ECO:0000313" key="2">
    <source>
        <dbReference type="EnsemblMetazoa" id="tetur11g01080.1"/>
    </source>
</evidence>
<dbReference type="Proteomes" id="UP000015104">
    <property type="component" value="Unassembled WGS sequence"/>
</dbReference>
<feature type="compositionally biased region" description="Basic residues" evidence="1">
    <location>
        <begin position="300"/>
        <end position="321"/>
    </location>
</feature>
<organism evidence="2 3">
    <name type="scientific">Tetranychus urticae</name>
    <name type="common">Two-spotted spider mite</name>
    <dbReference type="NCBI Taxonomy" id="32264"/>
    <lineage>
        <taxon>Eukaryota</taxon>
        <taxon>Metazoa</taxon>
        <taxon>Ecdysozoa</taxon>
        <taxon>Arthropoda</taxon>
        <taxon>Chelicerata</taxon>
        <taxon>Arachnida</taxon>
        <taxon>Acari</taxon>
        <taxon>Acariformes</taxon>
        <taxon>Trombidiformes</taxon>
        <taxon>Prostigmata</taxon>
        <taxon>Eleutherengona</taxon>
        <taxon>Raphignathae</taxon>
        <taxon>Tetranychoidea</taxon>
        <taxon>Tetranychidae</taxon>
        <taxon>Tetranychus</taxon>
    </lineage>
</organism>
<dbReference type="HOGENOM" id="CLU_587055_0_0_1"/>
<feature type="compositionally biased region" description="Low complexity" evidence="1">
    <location>
        <begin position="289"/>
        <end position="299"/>
    </location>
</feature>
<dbReference type="EMBL" id="CAEY01000067">
    <property type="status" value="NOT_ANNOTATED_CDS"/>
    <property type="molecule type" value="Genomic_DNA"/>
</dbReference>
<sequence>MGKFLEHAGRECVLIILSGDEVYTDVLNDLKASYKFSTYCISFLNSFAPSLTTVSDYTFALSSGHLLPPKSIGKSTSFILFSNFPDKIKIKRVMNELNILGKAYGSLADSAIIFESKIAIGFPTFLAAANAVTGLNGYNYGDRQLNVELLNECTLYEILRYMSTGKINLPRKKNTLRSLTFIQIADSSDQEPCMKLIEFCIACTVPGVEYCLLFAEPSIWIVFGCEKHADNFLKKFKILHQNVTISDPPPDLTSPSSKDTYTVKGSTLDNLEVKPSNRDASNVKKHQNKTQNTKNNRNQSFRKGKQNNGKPKKNKKDKKDKKVTNQSSRHVIMNNKKLDVILSTTPLVKLNASIPADPPNKRFKPDANPTIPALAETIPNPAENITKLSKSSMEMNSTQPKNEISTAPQQLEPVKKANEVSGLDLKKDVKKEINEPISQPDVKLPPKPADKPIYAPNLKIKIETID</sequence>
<protein>
    <submittedName>
        <fullName evidence="2">Uncharacterized protein</fullName>
    </submittedName>
</protein>
<evidence type="ECO:0000256" key="1">
    <source>
        <dbReference type="SAM" id="MobiDB-lite"/>
    </source>
</evidence>
<reference evidence="3" key="1">
    <citation type="submission" date="2011-08" db="EMBL/GenBank/DDBJ databases">
        <authorList>
            <person name="Rombauts S."/>
        </authorList>
    </citation>
    <scope>NUCLEOTIDE SEQUENCE</scope>
    <source>
        <strain evidence="3">London</strain>
    </source>
</reference>
<keyword evidence="3" id="KW-1185">Reference proteome</keyword>